<dbReference type="InterPro" id="IPR001030">
    <property type="entry name" value="Acoase/IPM_deHydtase_lsu_aba"/>
</dbReference>
<dbReference type="GO" id="GO:0046872">
    <property type="term" value="F:metal ion binding"/>
    <property type="evidence" value="ECO:0007669"/>
    <property type="project" value="UniProtKB-KW"/>
</dbReference>
<dbReference type="Gene3D" id="3.30.499.10">
    <property type="entry name" value="Aconitase, domain 3"/>
    <property type="match status" value="2"/>
</dbReference>
<dbReference type="GO" id="GO:0006099">
    <property type="term" value="P:tricarboxylic acid cycle"/>
    <property type="evidence" value="ECO:0007669"/>
    <property type="project" value="UniProtKB-UniPathway"/>
</dbReference>
<dbReference type="InterPro" id="IPR036008">
    <property type="entry name" value="Aconitase_4Fe-4S_dom"/>
</dbReference>
<dbReference type="Gene3D" id="6.10.190.10">
    <property type="match status" value="1"/>
</dbReference>
<comment type="similarity">
    <text evidence="2 7">Belongs to the aconitase/IPM isomerase family.</text>
</comment>
<gene>
    <name evidence="10" type="primary">acnA</name>
    <name evidence="10" type="ORF">C7C45_03570</name>
</gene>
<dbReference type="PROSITE" id="PS00450">
    <property type="entry name" value="ACONITASE_1"/>
    <property type="match status" value="1"/>
</dbReference>
<dbReference type="GO" id="GO:0003994">
    <property type="term" value="F:aconitate hydratase activity"/>
    <property type="evidence" value="ECO:0007669"/>
    <property type="project" value="UniProtKB-EC"/>
</dbReference>
<dbReference type="GO" id="GO:0051539">
    <property type="term" value="F:4 iron, 4 sulfur cluster binding"/>
    <property type="evidence" value="ECO:0007669"/>
    <property type="project" value="UniProtKB-KW"/>
</dbReference>
<dbReference type="InterPro" id="IPR015928">
    <property type="entry name" value="Aconitase/3IPM_dehydase_swvl"/>
</dbReference>
<feature type="domain" description="Aconitase/3-isopropylmalate dehydratase large subunit alpha/beta/alpha" evidence="8">
    <location>
        <begin position="62"/>
        <end position="521"/>
    </location>
</feature>
<organism evidence="10 11">
    <name type="scientific">Micromonospora arborensis</name>
    <dbReference type="NCBI Taxonomy" id="2116518"/>
    <lineage>
        <taxon>Bacteria</taxon>
        <taxon>Bacillati</taxon>
        <taxon>Actinomycetota</taxon>
        <taxon>Actinomycetes</taxon>
        <taxon>Micromonosporales</taxon>
        <taxon>Micromonosporaceae</taxon>
        <taxon>Micromonospora</taxon>
    </lineage>
</organism>
<dbReference type="Proteomes" id="UP000248333">
    <property type="component" value="Unassembled WGS sequence"/>
</dbReference>
<comment type="caution">
    <text evidence="10">The sequence shown here is derived from an EMBL/GenBank/DDBJ whole genome shotgun (WGS) entry which is preliminary data.</text>
</comment>
<protein>
    <recommendedName>
        <fullName evidence="7">Aconitate hydratase</fullName>
        <shortName evidence="7">Aconitase</shortName>
        <ecNumber evidence="7">4.2.1.3</ecNumber>
    </recommendedName>
</protein>
<feature type="domain" description="Aconitase A/isopropylmalate dehydratase small subunit swivel" evidence="9">
    <location>
        <begin position="649"/>
        <end position="776"/>
    </location>
</feature>
<dbReference type="Pfam" id="PF00330">
    <property type="entry name" value="Aconitase"/>
    <property type="match status" value="1"/>
</dbReference>
<dbReference type="FunFam" id="3.20.19.10:FF:000001">
    <property type="entry name" value="Aconitate hydratase"/>
    <property type="match status" value="1"/>
</dbReference>
<keyword evidence="5 7" id="KW-0411">Iron-sulfur</keyword>
<comment type="function">
    <text evidence="7">Catalyzes the isomerization of citrate to isocitrate via cis-aconitate.</text>
</comment>
<dbReference type="NCBIfam" id="NF006757">
    <property type="entry name" value="PRK09277.1"/>
    <property type="match status" value="1"/>
</dbReference>
<dbReference type="InterPro" id="IPR044137">
    <property type="entry name" value="AcnA_IRP_Swivel"/>
</dbReference>
<name>A0A318NSV0_9ACTN</name>
<dbReference type="InterPro" id="IPR006249">
    <property type="entry name" value="Aconitase/IRP2"/>
</dbReference>
<evidence type="ECO:0000256" key="5">
    <source>
        <dbReference type="ARBA" id="ARBA00023014"/>
    </source>
</evidence>
<evidence type="ECO:0000313" key="10">
    <source>
        <dbReference type="EMBL" id="PYC74978.1"/>
    </source>
</evidence>
<dbReference type="NCBIfam" id="TIGR01341">
    <property type="entry name" value="aconitase_1"/>
    <property type="match status" value="1"/>
</dbReference>
<comment type="cofactor">
    <cofactor evidence="1">
        <name>[4Fe-4S] cluster</name>
        <dbReference type="ChEBI" id="CHEBI:49883"/>
    </cofactor>
</comment>
<reference evidence="10 11" key="1">
    <citation type="submission" date="2018-03" db="EMBL/GenBank/DDBJ databases">
        <title>Bioinformatic expansion and discovery of thiopeptide antibiotics.</title>
        <authorList>
            <person name="Schwalen C.J."/>
            <person name="Hudson G.A."/>
            <person name="Mitchell D.A."/>
        </authorList>
    </citation>
    <scope>NUCLEOTIDE SEQUENCE [LARGE SCALE GENOMIC DNA]</scope>
    <source>
        <strain evidence="10 11">NRRL 8041</strain>
    </source>
</reference>
<dbReference type="Pfam" id="PF00694">
    <property type="entry name" value="Aconitase_C"/>
    <property type="match status" value="1"/>
</dbReference>
<dbReference type="EC" id="4.2.1.3" evidence="7"/>
<comment type="catalytic activity">
    <reaction evidence="7">
        <text>citrate = D-threo-isocitrate</text>
        <dbReference type="Rhea" id="RHEA:10336"/>
        <dbReference type="ChEBI" id="CHEBI:15562"/>
        <dbReference type="ChEBI" id="CHEBI:16947"/>
        <dbReference type="EC" id="4.2.1.3"/>
    </reaction>
</comment>
<dbReference type="RefSeq" id="WP_110562195.1">
    <property type="nucleotide sequence ID" value="NZ_PYBV01000005.1"/>
</dbReference>
<dbReference type="NCBIfam" id="NF009520">
    <property type="entry name" value="PRK12881.1"/>
    <property type="match status" value="1"/>
</dbReference>
<keyword evidence="6 7" id="KW-0456">Lyase</keyword>
<dbReference type="UniPathway" id="UPA00946"/>
<evidence type="ECO:0000256" key="4">
    <source>
        <dbReference type="ARBA" id="ARBA00023004"/>
    </source>
</evidence>
<dbReference type="PRINTS" id="PR00415">
    <property type="entry name" value="ACONITASE"/>
</dbReference>
<dbReference type="InterPro" id="IPR000573">
    <property type="entry name" value="AconitaseA/IPMdHydase_ssu_swvl"/>
</dbReference>
<dbReference type="Gene3D" id="3.20.19.10">
    <property type="entry name" value="Aconitase, domain 4"/>
    <property type="match status" value="1"/>
</dbReference>
<sequence>MSELVVGPRRYRIAGIADLVTSRMPYTIRILLENLLRHRDRIPRSHLEAVLEWGSERSFATAVDLRPARVFLHDTNGVPLLADIAAMRDVAERADAINPRIPAALVVDHSVIAEVFGTSAAFERNVDVEYERNAERYRFLRWAQASMRNLDVVPPGKGIMHQVNLERLAQVVMTDGDWAYPDFCLGTDSHTTMVNGLGVLGWGIGGIDAEAAMLGEAVTMLLPPVVGVRLTGALPVGATATDLVLTITELLRAHGVVGTFVEFHGEGVRRLALPDRATIANMSPEFGSTCAYFPIDEETIRYLRFTGRPAEQVALVEAYAKAQKLWHQPDSVADYTEVVELDLGSVLPSLAGPRRPQDRITLSAAASALDAELASEGRVGDEHGVVGIAAITSCTNTSNPRLMVTAALLARNAVERGLTSKPWVKTTLSPGSRVVTDYLDAAGLSPFLQELGFHLTGYGCMTCIGASGPLVDELQEAVRDKGVTAVSVLSGNRNFAGRINPDTRLNYLASPPLVVAYALAGTMRTDLTREPVGHSPDGTPVFLSDLWPTADEVTEVIDSVLTPEMFTQAYRAVYTGDARWENLGQADGGRFAWDPASTYLRRPPFADGPVTHPVPDIEGARVLVMLGDSTTTDHISPAGAIPVDSPAGRYLTDRGVGRFAFNTYASRRGNHEVMVRGAFANVQLRNQLVPGVEGGYTLSLAEDGQVRTVYDAAMAYRDAGVPLVVLGGAQYGTGSSRDWAAKGPALLGVRAVLAESFERIHRANLIGLGVLPLQYRPGENARTLGLTGREMITIRGLASMEVASTITVQADEREFHVVVRLDTTREQQIYRSGGILKLVSQRLAATI</sequence>
<dbReference type="InterPro" id="IPR015931">
    <property type="entry name" value="Acnase/IPM_dHydase_lsu_aba_1/3"/>
</dbReference>
<dbReference type="UniPathway" id="UPA00223">
    <property type="reaction ID" value="UER00718"/>
</dbReference>
<proteinExistence type="inferred from homology"/>
<evidence type="ECO:0000256" key="2">
    <source>
        <dbReference type="ARBA" id="ARBA00007185"/>
    </source>
</evidence>
<keyword evidence="7" id="KW-0004">4Fe-4S</keyword>
<evidence type="ECO:0000256" key="1">
    <source>
        <dbReference type="ARBA" id="ARBA00001966"/>
    </source>
</evidence>
<evidence type="ECO:0000313" key="11">
    <source>
        <dbReference type="Proteomes" id="UP000248333"/>
    </source>
</evidence>
<dbReference type="PROSITE" id="PS01244">
    <property type="entry name" value="ACONITASE_2"/>
    <property type="match status" value="1"/>
</dbReference>
<dbReference type="InterPro" id="IPR018136">
    <property type="entry name" value="Aconitase_4Fe-4S_BS"/>
</dbReference>
<dbReference type="CDD" id="cd01580">
    <property type="entry name" value="AcnA_IRP_Swivel"/>
    <property type="match status" value="1"/>
</dbReference>
<dbReference type="SUPFAM" id="SSF52016">
    <property type="entry name" value="LeuD/IlvD-like"/>
    <property type="match status" value="1"/>
</dbReference>
<evidence type="ECO:0000259" key="8">
    <source>
        <dbReference type="Pfam" id="PF00330"/>
    </source>
</evidence>
<keyword evidence="4 7" id="KW-0408">Iron</keyword>
<evidence type="ECO:0000256" key="6">
    <source>
        <dbReference type="ARBA" id="ARBA00023239"/>
    </source>
</evidence>
<dbReference type="PANTHER" id="PTHR11670">
    <property type="entry name" value="ACONITASE/IRON-RESPONSIVE ELEMENT FAMILY MEMBER"/>
    <property type="match status" value="1"/>
</dbReference>
<dbReference type="EMBL" id="PYBV01000005">
    <property type="protein sequence ID" value="PYC74978.1"/>
    <property type="molecule type" value="Genomic_DNA"/>
</dbReference>
<evidence type="ECO:0000259" key="9">
    <source>
        <dbReference type="Pfam" id="PF00694"/>
    </source>
</evidence>
<evidence type="ECO:0000256" key="7">
    <source>
        <dbReference type="RuleBase" id="RU361275"/>
    </source>
</evidence>
<evidence type="ECO:0000256" key="3">
    <source>
        <dbReference type="ARBA" id="ARBA00022723"/>
    </source>
</evidence>
<keyword evidence="11" id="KW-1185">Reference proteome</keyword>
<dbReference type="SUPFAM" id="SSF53732">
    <property type="entry name" value="Aconitase iron-sulfur domain"/>
    <property type="match status" value="1"/>
</dbReference>
<dbReference type="AlphaFoldDB" id="A0A318NSV0"/>
<accession>A0A318NSV0</accession>
<dbReference type="OrthoDB" id="9764318at2"/>
<keyword evidence="3" id="KW-0479">Metal-binding</keyword>